<comment type="similarity">
    <text evidence="8">Belongs to the TsuA/YedE (TC 9.B.102) family.</text>
</comment>
<dbReference type="Proteomes" id="UP000836597">
    <property type="component" value="Chromosome"/>
</dbReference>
<evidence type="ECO:0000256" key="4">
    <source>
        <dbReference type="ARBA" id="ARBA00022519"/>
    </source>
</evidence>
<dbReference type="EMBL" id="LR746496">
    <property type="protein sequence ID" value="CAA7600425.1"/>
    <property type="molecule type" value="Genomic_DNA"/>
</dbReference>
<accession>A0A8S0Y276</accession>
<protein>
    <submittedName>
        <fullName evidence="10">Sulphur transport domain protein</fullName>
    </submittedName>
    <submittedName>
        <fullName evidence="11">YeeE/YedE protein (DUF395)</fullName>
    </submittedName>
</protein>
<evidence type="ECO:0000313" key="12">
    <source>
        <dbReference type="Proteomes" id="UP001071230"/>
    </source>
</evidence>
<dbReference type="InterPro" id="IPR007272">
    <property type="entry name" value="Sulf_transp_TsuA/YedE"/>
</dbReference>
<evidence type="ECO:0000256" key="9">
    <source>
        <dbReference type="SAM" id="Phobius"/>
    </source>
</evidence>
<evidence type="ECO:0000256" key="7">
    <source>
        <dbReference type="ARBA" id="ARBA00023136"/>
    </source>
</evidence>
<feature type="transmembrane region" description="Helical" evidence="9">
    <location>
        <begin position="148"/>
        <end position="171"/>
    </location>
</feature>
<evidence type="ECO:0000256" key="6">
    <source>
        <dbReference type="ARBA" id="ARBA00022989"/>
    </source>
</evidence>
<evidence type="ECO:0000313" key="11">
    <source>
        <dbReference type="EMBL" id="CEJ06559.1"/>
    </source>
</evidence>
<dbReference type="AlphaFoldDB" id="A0A8S0Y276"/>
<keyword evidence="2" id="KW-0813">Transport</keyword>
<keyword evidence="12" id="KW-1185">Reference proteome</keyword>
<evidence type="ECO:0000256" key="5">
    <source>
        <dbReference type="ARBA" id="ARBA00022692"/>
    </source>
</evidence>
<feature type="transmembrane region" description="Helical" evidence="9">
    <location>
        <begin position="120"/>
        <end position="142"/>
    </location>
</feature>
<evidence type="ECO:0000256" key="8">
    <source>
        <dbReference type="ARBA" id="ARBA00035655"/>
    </source>
</evidence>
<keyword evidence="4" id="KW-0997">Cell inner membrane</keyword>
<organism evidence="10">
    <name type="scientific">Acididesulfobacillus acetoxydans</name>
    <dbReference type="NCBI Taxonomy" id="1561005"/>
    <lineage>
        <taxon>Bacteria</taxon>
        <taxon>Bacillati</taxon>
        <taxon>Bacillota</taxon>
        <taxon>Clostridia</taxon>
        <taxon>Eubacteriales</taxon>
        <taxon>Peptococcaceae</taxon>
        <taxon>Acididesulfobacillus</taxon>
    </lineage>
</organism>
<sequence length="175" mass="19169">MIHAAMKKKLWSPWAAGFVLGLTCVATYVLANTTIGSSGGLESIDSILGKAFRLPWANTMYFRFQMPPVITFQMMLFVGMLLGSFVSSKWSHDFKLRVMPEQEWSQNFGPSKLKRWGMMFLGGVIIEYAAGIAGGCTSGLAISGSMQLAPAGFIFIVGLFISGIITTKILYGRNY</sequence>
<evidence type="ECO:0000256" key="1">
    <source>
        <dbReference type="ARBA" id="ARBA00004429"/>
    </source>
</evidence>
<dbReference type="PANTHER" id="PTHR30574">
    <property type="entry name" value="INNER MEMBRANE PROTEIN YEDE"/>
    <property type="match status" value="1"/>
</dbReference>
<dbReference type="RefSeq" id="WP_240984102.1">
    <property type="nucleotide sequence ID" value="NZ_CDGJ01000032.1"/>
</dbReference>
<dbReference type="Pfam" id="PF04143">
    <property type="entry name" value="Sulf_transp"/>
    <property type="match status" value="1"/>
</dbReference>
<dbReference type="GO" id="GO:0005886">
    <property type="term" value="C:plasma membrane"/>
    <property type="evidence" value="ECO:0007669"/>
    <property type="project" value="UniProtKB-SubCell"/>
</dbReference>
<reference evidence="11" key="1">
    <citation type="submission" date="2014-11" db="EMBL/GenBank/DDBJ databases">
        <authorList>
            <person name="Hornung B.V."/>
        </authorList>
    </citation>
    <scope>NUCLEOTIDE SEQUENCE</scope>
    <source>
        <strain evidence="11">INE</strain>
    </source>
</reference>
<dbReference type="PANTHER" id="PTHR30574:SF1">
    <property type="entry name" value="SULPHUR TRANSPORT DOMAIN-CONTAINING PROTEIN"/>
    <property type="match status" value="1"/>
</dbReference>
<dbReference type="Proteomes" id="UP001071230">
    <property type="component" value="Unassembled WGS sequence"/>
</dbReference>
<keyword evidence="7 9" id="KW-0472">Membrane</keyword>
<proteinExistence type="inferred from homology"/>
<comment type="subcellular location">
    <subcellularLocation>
        <location evidence="1">Cell inner membrane</location>
        <topology evidence="1">Multi-pass membrane protein</topology>
    </subcellularLocation>
</comment>
<keyword evidence="5 9" id="KW-0812">Transmembrane</keyword>
<name>A0A8S0Y276_9FIRM</name>
<dbReference type="EMBL" id="CDGJ01000032">
    <property type="protein sequence ID" value="CEJ06559.1"/>
    <property type="molecule type" value="Genomic_DNA"/>
</dbReference>
<gene>
    <name evidence="11" type="ORF">DEACI_1008</name>
    <name evidence="10" type="ORF">DEACI_1078</name>
</gene>
<keyword evidence="3" id="KW-1003">Cell membrane</keyword>
<keyword evidence="6 9" id="KW-1133">Transmembrane helix</keyword>
<dbReference type="KEGG" id="aacx:DEACI_1078"/>
<evidence type="ECO:0000256" key="3">
    <source>
        <dbReference type="ARBA" id="ARBA00022475"/>
    </source>
</evidence>
<evidence type="ECO:0000256" key="2">
    <source>
        <dbReference type="ARBA" id="ARBA00022448"/>
    </source>
</evidence>
<evidence type="ECO:0000313" key="10">
    <source>
        <dbReference type="EMBL" id="CAA7600425.1"/>
    </source>
</evidence>
<reference evidence="10" key="2">
    <citation type="submission" date="2020-01" db="EMBL/GenBank/DDBJ databases">
        <authorList>
            <person name="Hornung B."/>
        </authorList>
    </citation>
    <scope>NUCLEOTIDE SEQUENCE</scope>
    <source>
        <strain evidence="10">PacBioINE</strain>
    </source>
</reference>
<feature type="transmembrane region" description="Helical" evidence="9">
    <location>
        <begin position="69"/>
        <end position="87"/>
    </location>
</feature>